<feature type="non-terminal residue" evidence="2">
    <location>
        <position position="1"/>
    </location>
</feature>
<accession>A0A392TSF3</accession>
<evidence type="ECO:0000256" key="1">
    <source>
        <dbReference type="SAM" id="MobiDB-lite"/>
    </source>
</evidence>
<comment type="caution">
    <text evidence="2">The sequence shown here is derived from an EMBL/GenBank/DDBJ whole genome shotgun (WGS) entry which is preliminary data.</text>
</comment>
<organism evidence="2 3">
    <name type="scientific">Trifolium medium</name>
    <dbReference type="NCBI Taxonomy" id="97028"/>
    <lineage>
        <taxon>Eukaryota</taxon>
        <taxon>Viridiplantae</taxon>
        <taxon>Streptophyta</taxon>
        <taxon>Embryophyta</taxon>
        <taxon>Tracheophyta</taxon>
        <taxon>Spermatophyta</taxon>
        <taxon>Magnoliopsida</taxon>
        <taxon>eudicotyledons</taxon>
        <taxon>Gunneridae</taxon>
        <taxon>Pentapetalae</taxon>
        <taxon>rosids</taxon>
        <taxon>fabids</taxon>
        <taxon>Fabales</taxon>
        <taxon>Fabaceae</taxon>
        <taxon>Papilionoideae</taxon>
        <taxon>50 kb inversion clade</taxon>
        <taxon>NPAAA clade</taxon>
        <taxon>Hologalegina</taxon>
        <taxon>IRL clade</taxon>
        <taxon>Trifolieae</taxon>
        <taxon>Trifolium</taxon>
    </lineage>
</organism>
<dbReference type="Proteomes" id="UP000265520">
    <property type="component" value="Unassembled WGS sequence"/>
</dbReference>
<dbReference type="EMBL" id="LXQA010649760">
    <property type="protein sequence ID" value="MCI64133.1"/>
    <property type="molecule type" value="Genomic_DNA"/>
</dbReference>
<evidence type="ECO:0000313" key="2">
    <source>
        <dbReference type="EMBL" id="MCI64133.1"/>
    </source>
</evidence>
<evidence type="ECO:0000313" key="3">
    <source>
        <dbReference type="Proteomes" id="UP000265520"/>
    </source>
</evidence>
<feature type="compositionally biased region" description="Polar residues" evidence="1">
    <location>
        <begin position="29"/>
        <end position="39"/>
    </location>
</feature>
<keyword evidence="3" id="KW-1185">Reference proteome</keyword>
<feature type="non-terminal residue" evidence="2">
    <location>
        <position position="85"/>
    </location>
</feature>
<name>A0A392TSF3_9FABA</name>
<proteinExistence type="predicted"/>
<dbReference type="AlphaFoldDB" id="A0A392TSF3"/>
<feature type="region of interest" description="Disordered" evidence="1">
    <location>
        <begin position="19"/>
        <end position="54"/>
    </location>
</feature>
<reference evidence="2 3" key="1">
    <citation type="journal article" date="2018" name="Front. Plant Sci.">
        <title>Red Clover (Trifolium pratense) and Zigzag Clover (T. medium) - A Picture of Genomic Similarities and Differences.</title>
        <authorList>
            <person name="Dluhosova J."/>
            <person name="Istvanek J."/>
            <person name="Nedelnik J."/>
            <person name="Repkova J."/>
        </authorList>
    </citation>
    <scope>NUCLEOTIDE SEQUENCE [LARGE SCALE GENOMIC DNA]</scope>
    <source>
        <strain evidence="3">cv. 10/8</strain>
        <tissue evidence="2">Leaf</tissue>
    </source>
</reference>
<sequence length="85" mass="8936">LYTPELQPSVVEKTVVTPHPSAMPCYTDTRPSPSRSLNTDGAGGNVVEPDAAADDPEEVGVVVLMLPVLPVNLSVPPGRISDQED</sequence>
<protein>
    <submittedName>
        <fullName evidence="2">Uncharacterized protein</fullName>
    </submittedName>
</protein>